<protein>
    <submittedName>
        <fullName evidence="2">Uncharacterized protein</fullName>
    </submittedName>
</protein>
<reference evidence="2 3" key="3">
    <citation type="journal article" date="2010" name="BMC Genomics">
        <title>Transcriptome sequencing and comparative analysis of cucumber flowers with different sex types.</title>
        <authorList>
            <person name="Guo S."/>
            <person name="Zheng Y."/>
            <person name="Joung J.G."/>
            <person name="Liu S."/>
            <person name="Zhang Z."/>
            <person name="Crasta O.R."/>
            <person name="Sobral B.W."/>
            <person name="Xu Y."/>
            <person name="Huang S."/>
            <person name="Fei Z."/>
        </authorList>
    </citation>
    <scope>NUCLEOTIDE SEQUENCE [LARGE SCALE GENOMIC DNA]</scope>
    <source>
        <strain evidence="3">cv. 9930</strain>
    </source>
</reference>
<evidence type="ECO:0000313" key="3">
    <source>
        <dbReference type="Proteomes" id="UP000029981"/>
    </source>
</evidence>
<sequence>MEFRDLRSFQELKVIYKEQEERVCHHDSKVQNLVIGYLIFGRLLIFGIAQTFLPFKCKDWWVILALTLSCTLIYFSLLLDAVTMLRRAQYQLDIIREELIEICQRILETQNQKELVDLTQLTMEAGESNDGFDYNFGFHKKMLMLDHSSIVRRKVHMYFTVSVLLVVIVIELYVSKYLVCN</sequence>
<keyword evidence="1" id="KW-0472">Membrane</keyword>
<feature type="transmembrane region" description="Helical" evidence="1">
    <location>
        <begin position="155"/>
        <end position="174"/>
    </location>
</feature>
<keyword evidence="1" id="KW-1133">Transmembrane helix</keyword>
<dbReference type="Gramene" id="KGN49902">
    <property type="protein sequence ID" value="KGN49902"/>
    <property type="gene ID" value="Csa_5G139800"/>
</dbReference>
<accession>A0A0A0KND2</accession>
<reference evidence="2 3" key="1">
    <citation type="journal article" date="2009" name="Nat. Genet.">
        <title>The genome of the cucumber, Cucumis sativus L.</title>
        <authorList>
            <person name="Huang S."/>
            <person name="Li R."/>
            <person name="Zhang Z."/>
            <person name="Li L."/>
            <person name="Gu X."/>
            <person name="Fan W."/>
            <person name="Lucas W.J."/>
            <person name="Wang X."/>
            <person name="Xie B."/>
            <person name="Ni P."/>
            <person name="Ren Y."/>
            <person name="Zhu H."/>
            <person name="Li J."/>
            <person name="Lin K."/>
            <person name="Jin W."/>
            <person name="Fei Z."/>
            <person name="Li G."/>
            <person name="Staub J."/>
            <person name="Kilian A."/>
            <person name="van der Vossen E.A."/>
            <person name="Wu Y."/>
            <person name="Guo J."/>
            <person name="He J."/>
            <person name="Jia Z."/>
            <person name="Ren Y."/>
            <person name="Tian G."/>
            <person name="Lu Y."/>
            <person name="Ruan J."/>
            <person name="Qian W."/>
            <person name="Wang M."/>
            <person name="Huang Q."/>
            <person name="Li B."/>
            <person name="Xuan Z."/>
            <person name="Cao J."/>
            <person name="Asan"/>
            <person name="Wu Z."/>
            <person name="Zhang J."/>
            <person name="Cai Q."/>
            <person name="Bai Y."/>
            <person name="Zhao B."/>
            <person name="Han Y."/>
            <person name="Li Y."/>
            <person name="Li X."/>
            <person name="Wang S."/>
            <person name="Shi Q."/>
            <person name="Liu S."/>
            <person name="Cho W.K."/>
            <person name="Kim J.Y."/>
            <person name="Xu Y."/>
            <person name="Heller-Uszynska K."/>
            <person name="Miao H."/>
            <person name="Cheng Z."/>
            <person name="Zhang S."/>
            <person name="Wu J."/>
            <person name="Yang Y."/>
            <person name="Kang H."/>
            <person name="Li M."/>
            <person name="Liang H."/>
            <person name="Ren X."/>
            <person name="Shi Z."/>
            <person name="Wen M."/>
            <person name="Jian M."/>
            <person name="Yang H."/>
            <person name="Zhang G."/>
            <person name="Yang Z."/>
            <person name="Chen R."/>
            <person name="Liu S."/>
            <person name="Li J."/>
            <person name="Ma L."/>
            <person name="Liu H."/>
            <person name="Zhou Y."/>
            <person name="Zhao J."/>
            <person name="Fang X."/>
            <person name="Li G."/>
            <person name="Fang L."/>
            <person name="Li Y."/>
            <person name="Liu D."/>
            <person name="Zheng H."/>
            <person name="Zhang Y."/>
            <person name="Qin N."/>
            <person name="Li Z."/>
            <person name="Yang G."/>
            <person name="Yang S."/>
            <person name="Bolund L."/>
            <person name="Kristiansen K."/>
            <person name="Zheng H."/>
            <person name="Li S."/>
            <person name="Zhang X."/>
            <person name="Yang H."/>
            <person name="Wang J."/>
            <person name="Sun R."/>
            <person name="Zhang B."/>
            <person name="Jiang S."/>
            <person name="Wang J."/>
            <person name="Du Y."/>
            <person name="Li S."/>
        </authorList>
    </citation>
    <scope>NUCLEOTIDE SEQUENCE [LARGE SCALE GENOMIC DNA]</scope>
    <source>
        <strain evidence="3">cv. 9930</strain>
    </source>
</reference>
<organism evidence="2 3">
    <name type="scientific">Cucumis sativus</name>
    <name type="common">Cucumber</name>
    <dbReference type="NCBI Taxonomy" id="3659"/>
    <lineage>
        <taxon>Eukaryota</taxon>
        <taxon>Viridiplantae</taxon>
        <taxon>Streptophyta</taxon>
        <taxon>Embryophyta</taxon>
        <taxon>Tracheophyta</taxon>
        <taxon>Spermatophyta</taxon>
        <taxon>Magnoliopsida</taxon>
        <taxon>eudicotyledons</taxon>
        <taxon>Gunneridae</taxon>
        <taxon>Pentapetalae</taxon>
        <taxon>rosids</taxon>
        <taxon>fabids</taxon>
        <taxon>Cucurbitales</taxon>
        <taxon>Cucurbitaceae</taxon>
        <taxon>Benincaseae</taxon>
        <taxon>Cucumis</taxon>
    </lineage>
</organism>
<feature type="transmembrane region" description="Helical" evidence="1">
    <location>
        <begin position="60"/>
        <end position="79"/>
    </location>
</feature>
<keyword evidence="1" id="KW-0812">Transmembrane</keyword>
<proteinExistence type="predicted"/>
<dbReference type="AlphaFoldDB" id="A0A0A0KND2"/>
<dbReference type="PANTHER" id="PTHR33287:SF8">
    <property type="entry name" value="TRANSMEMBRANE PROTEIN 188"/>
    <property type="match status" value="1"/>
</dbReference>
<evidence type="ECO:0000256" key="1">
    <source>
        <dbReference type="SAM" id="Phobius"/>
    </source>
</evidence>
<evidence type="ECO:0000313" key="2">
    <source>
        <dbReference type="EMBL" id="KGN49902.1"/>
    </source>
</evidence>
<dbReference type="PANTHER" id="PTHR33287">
    <property type="entry name" value="OS03G0453550 PROTEIN"/>
    <property type="match status" value="1"/>
</dbReference>
<keyword evidence="3" id="KW-1185">Reference proteome</keyword>
<feature type="transmembrane region" description="Helical" evidence="1">
    <location>
        <begin position="34"/>
        <end position="54"/>
    </location>
</feature>
<reference evidence="2 3" key="4">
    <citation type="journal article" date="2011" name="BMC Genomics">
        <title>RNA-Seq improves annotation of protein-coding genes in the cucumber genome.</title>
        <authorList>
            <person name="Li Z."/>
            <person name="Zhang Z."/>
            <person name="Yan P."/>
            <person name="Huang S."/>
            <person name="Fei Z."/>
            <person name="Lin K."/>
        </authorList>
    </citation>
    <scope>NUCLEOTIDE SEQUENCE [LARGE SCALE GENOMIC DNA]</scope>
    <source>
        <strain evidence="3">cv. 9930</strain>
    </source>
</reference>
<gene>
    <name evidence="2" type="ORF">Csa_5G139800</name>
</gene>
<dbReference type="Proteomes" id="UP000029981">
    <property type="component" value="Chromosome 5"/>
</dbReference>
<dbReference type="EMBL" id="CM002926">
    <property type="protein sequence ID" value="KGN49902.1"/>
    <property type="molecule type" value="Genomic_DNA"/>
</dbReference>
<name>A0A0A0KND2_CUCSA</name>
<reference evidence="2 3" key="2">
    <citation type="journal article" date="2009" name="PLoS ONE">
        <title>An integrated genetic and cytogenetic map of the cucumber genome.</title>
        <authorList>
            <person name="Ren Y."/>
            <person name="Zhang Z."/>
            <person name="Liu J."/>
            <person name="Staub J.E."/>
            <person name="Han Y."/>
            <person name="Cheng Z."/>
            <person name="Li X."/>
            <person name="Lu J."/>
            <person name="Miao H."/>
            <person name="Kang H."/>
            <person name="Xie B."/>
            <person name="Gu X."/>
            <person name="Wang X."/>
            <person name="Du Y."/>
            <person name="Jin W."/>
            <person name="Huang S."/>
        </authorList>
    </citation>
    <scope>NUCLEOTIDE SEQUENCE [LARGE SCALE GENOMIC DNA]</scope>
    <source>
        <strain evidence="3">cv. 9930</strain>
    </source>
</reference>